<dbReference type="InterPro" id="IPR007243">
    <property type="entry name" value="Atg6/Beclin"/>
</dbReference>
<keyword evidence="8" id="KW-1185">Reference proteome</keyword>
<feature type="compositionally biased region" description="Polar residues" evidence="6">
    <location>
        <begin position="528"/>
        <end position="538"/>
    </location>
</feature>
<feature type="coiled-coil region" evidence="5">
    <location>
        <begin position="1348"/>
        <end position="1377"/>
    </location>
</feature>
<proteinExistence type="predicted"/>
<dbReference type="GO" id="GO:0045324">
    <property type="term" value="P:late endosome to vacuole transport"/>
    <property type="evidence" value="ECO:0007669"/>
    <property type="project" value="TreeGrafter"/>
</dbReference>
<dbReference type="GO" id="GO:0000423">
    <property type="term" value="P:mitophagy"/>
    <property type="evidence" value="ECO:0007669"/>
    <property type="project" value="TreeGrafter"/>
</dbReference>
<keyword evidence="2 4" id="KW-0863">Zinc-finger</keyword>
<evidence type="ECO:0000256" key="1">
    <source>
        <dbReference type="ARBA" id="ARBA00022723"/>
    </source>
</evidence>
<feature type="compositionally biased region" description="Low complexity" evidence="6">
    <location>
        <begin position="75"/>
        <end position="105"/>
    </location>
</feature>
<feature type="region of interest" description="Disordered" evidence="6">
    <location>
        <begin position="467"/>
        <end position="554"/>
    </location>
</feature>
<feature type="domain" description="C3H1-type" evidence="7">
    <location>
        <begin position="1573"/>
        <end position="1598"/>
    </location>
</feature>
<dbReference type="GO" id="GO:0006995">
    <property type="term" value="P:cellular response to nitrogen starvation"/>
    <property type="evidence" value="ECO:0007669"/>
    <property type="project" value="TreeGrafter"/>
</dbReference>
<dbReference type="GO" id="GO:0034272">
    <property type="term" value="C:phosphatidylinositol 3-kinase complex, class III, type II"/>
    <property type="evidence" value="ECO:0007669"/>
    <property type="project" value="TreeGrafter"/>
</dbReference>
<protein>
    <recommendedName>
        <fullName evidence="7">C3H1-type domain-containing protein</fullName>
    </recommendedName>
</protein>
<feature type="compositionally biased region" description="Low complexity" evidence="6">
    <location>
        <begin position="191"/>
        <end position="324"/>
    </location>
</feature>
<dbReference type="SUPFAM" id="SSF90229">
    <property type="entry name" value="CCCH zinc finger"/>
    <property type="match status" value="1"/>
</dbReference>
<dbReference type="PROSITE" id="PS50103">
    <property type="entry name" value="ZF_C3H1"/>
    <property type="match status" value="1"/>
</dbReference>
<feature type="compositionally biased region" description="Polar residues" evidence="6">
    <location>
        <begin position="467"/>
        <end position="484"/>
    </location>
</feature>
<feature type="compositionally biased region" description="Polar residues" evidence="6">
    <location>
        <begin position="890"/>
        <end position="900"/>
    </location>
</feature>
<feature type="region of interest" description="Disordered" evidence="6">
    <location>
        <begin position="1512"/>
        <end position="1575"/>
    </location>
</feature>
<evidence type="ECO:0000313" key="8">
    <source>
        <dbReference type="Proteomes" id="UP000515153"/>
    </source>
</evidence>
<dbReference type="PANTHER" id="PTHR12768">
    <property type="entry name" value="BECLIN 1"/>
    <property type="match status" value="1"/>
</dbReference>
<accession>A0A6P8BGC7</accession>
<feature type="region of interest" description="Disordered" evidence="6">
    <location>
        <begin position="1020"/>
        <end position="1051"/>
    </location>
</feature>
<feature type="region of interest" description="Disordered" evidence="6">
    <location>
        <begin position="1091"/>
        <end position="1126"/>
    </location>
</feature>
<dbReference type="GeneID" id="41956588"/>
<sequence>MAQGQGSQFHHFAGSGDVGPQGLYSAAQAYTDGHLQASFHYEPNTLHDAITFEDDSSAFDNSSFFGTDQTAFGFPSQQQQQQQSQPQPQQPQQSHQSQQHSSHQPVNAARNSGYNTFSSHPGSHNDPYLSSTAHTGYVEPFQGTQLYHGQNHPGQQNRQMNQHMPSGSFHVPGQQETHYMIPGGQDFRTHTQSPVHPQQQQQHQLQAPQRQQQAQRQPTELQQPHHQPHIQAQPHPQLQSLQQQQQQQAAQRQQFHAQQQQRQQQQPQQQQQQHLQQQHHQQQQQSHVQIQQNHIQQQRQQQQQHQLQQQHQQQQSSNILQNSAADPSPYSYAQHNVNGQLEHSHGAATQLGHNSHVHPHGHAPINSPIVDSSQRAVSGSTMGNKNNFVTSTFAASSDLGPQQHTAPQSRAPATSTMQHNAIYSQSFGAPQDQAPNRQTMHLASGSAMPQTTGHHAVPAEVIDTHPSRLQPTNVQSPNTHTISSQPPYYPQQQQLPAYLTGAAPSSTPVPVSAPAAAPVQTPQPSQPKVNASKSTASPAIQPHLPDRDPAVANKDRPRIGWTGLPSLVIGGTLSAQTLALPEPLVLCDSDKSLGVKVMGRDDLLPAELLSQFVKVNEGQATEENIENRLNALDMLLRKDYKFGISPNVRDGLRKLALGEDIAPARSEERPSDAGEAAAWDAIGIVHLDSGKRTSDAIKQAVKNFGDLIKGYSEKIKTLKQQLDAAADDSPEKEKVKKALAREQRLLYRAIDAAYEKGDMAVLENLGGNRPLTGNLVTSLRDCFNAGDFSGQFPKAILRLLSLFISLPEELLISRLKFDKVSKRFLVKGDDEVKTLVGEILETIKKNKENEEKASRKAATAPMAPLSVPKISAEMKKVPSSSGILGKSFKTLRTPSDSSPSKRPREDDSDGPATKKLAGNPTSGSSETGSLKAGPKLTSTTPAIAGAGKLLPGKSRPLAKPVARPDQSKSESSRLDSGISAQDEGLKQDIAKLKKAVTPKAQASSSVSRLGSLLSEIAQPKKAPVPAAKMDLDEEPSETVEEKEKRLRKEQRRKLRVTWKEGEALTEVRLFHKDAEEDEGRGSSMVRHAMDDRSEGMMLKQGLKKGLDVDDEDEGPDRPWSDPTAINFSSFPEAKRMANFVRRAGVKPASDMERKVMEDRMKEVTHAFYLDAADIPPTPASPKPADAVQSPPAAENAMPLPPGTAKLEEMHTRWREVEHFGIKQATNNAIVRLHQRLATSTAAPLEAHHAPLPPSSTQIPTISSLPDSEQSLRLLSSDSVLKWVNKDPSDPEYPRTKRRFNHHDLAVQQAVDAVEELVHKLKGKPFPAVEPPSYISDPERIKEWWLGYNRDKERAAQAAEQERLRKEAEAAAVVQQQQSSTATPSAEEHAAAWARYYAQIGQDPAQIQAAMQQQQQQNYAQQYAQYYQQQQQQQQQQQPQVSVAPPAAVPAASDANAQLQAVLSALGGAAPAAPAPAAQLNAAQIQALLGGAAAADPGQQAYMQQWTQWAASQGQQQQQQQQQVEDGDWKTSRVNGNDDRQGGYDGGRRDRDHQSSNKDRFNRREKRPGINRDLIGTKPCMFWSSGKCAKGDKCTFRHD</sequence>
<evidence type="ECO:0000256" key="2">
    <source>
        <dbReference type="ARBA" id="ARBA00022771"/>
    </source>
</evidence>
<keyword evidence="1 4" id="KW-0479">Metal-binding</keyword>
<dbReference type="GO" id="GO:0034271">
    <property type="term" value="C:phosphatidylinositol 3-kinase complex, class III, type I"/>
    <property type="evidence" value="ECO:0007669"/>
    <property type="project" value="TreeGrafter"/>
</dbReference>
<reference evidence="9" key="3">
    <citation type="submission" date="2025-08" db="UniProtKB">
        <authorList>
            <consortium name="RefSeq"/>
        </authorList>
    </citation>
    <scope>IDENTIFICATION</scope>
    <source>
        <strain evidence="9">NI907</strain>
    </source>
</reference>
<feature type="region of interest" description="Disordered" evidence="6">
    <location>
        <begin position="350"/>
        <end position="384"/>
    </location>
</feature>
<evidence type="ECO:0000256" key="4">
    <source>
        <dbReference type="PROSITE-ProRule" id="PRU00723"/>
    </source>
</evidence>
<feature type="compositionally biased region" description="Polar residues" evidence="6">
    <location>
        <begin position="369"/>
        <end position="384"/>
    </location>
</feature>
<feature type="compositionally biased region" description="Low complexity" evidence="6">
    <location>
        <begin position="1512"/>
        <end position="1522"/>
    </location>
</feature>
<reference evidence="9" key="1">
    <citation type="journal article" date="2019" name="Mol. Biol. Evol.">
        <title>Blast fungal genomes show frequent chromosomal changes, gene gains and losses, and effector gene turnover.</title>
        <authorList>
            <person name="Gomez Luciano L.B."/>
            <person name="Jason Tsai I."/>
            <person name="Chuma I."/>
            <person name="Tosa Y."/>
            <person name="Chen Y.H."/>
            <person name="Li J.Y."/>
            <person name="Li M.Y."/>
            <person name="Jade Lu M.Y."/>
            <person name="Nakayashiki H."/>
            <person name="Li W.H."/>
        </authorList>
    </citation>
    <scope>NUCLEOTIDE SEQUENCE</scope>
    <source>
        <strain evidence="9">NI907</strain>
    </source>
</reference>
<evidence type="ECO:0000256" key="5">
    <source>
        <dbReference type="SAM" id="Coils"/>
    </source>
</evidence>
<dbReference type="GO" id="GO:0043548">
    <property type="term" value="F:phosphatidylinositol 3-kinase binding"/>
    <property type="evidence" value="ECO:0007669"/>
    <property type="project" value="TreeGrafter"/>
</dbReference>
<feature type="region of interest" description="Disordered" evidence="6">
    <location>
        <begin position="876"/>
        <end position="984"/>
    </location>
</feature>
<dbReference type="PANTHER" id="PTHR12768:SF4">
    <property type="entry name" value="BECLIN-1"/>
    <property type="match status" value="1"/>
</dbReference>
<feature type="compositionally biased region" description="Polar residues" evidence="6">
    <location>
        <begin position="109"/>
        <end position="134"/>
    </location>
</feature>
<feature type="compositionally biased region" description="Polar residues" evidence="6">
    <location>
        <begin position="919"/>
        <end position="928"/>
    </location>
</feature>
<name>A0A6P8BGC7_PYRGI</name>
<evidence type="ECO:0000256" key="3">
    <source>
        <dbReference type="ARBA" id="ARBA00022833"/>
    </source>
</evidence>
<evidence type="ECO:0000256" key="6">
    <source>
        <dbReference type="SAM" id="MobiDB-lite"/>
    </source>
</evidence>
<dbReference type="GO" id="GO:0000407">
    <property type="term" value="C:phagophore assembly site"/>
    <property type="evidence" value="ECO:0007669"/>
    <property type="project" value="TreeGrafter"/>
</dbReference>
<reference evidence="9" key="2">
    <citation type="submission" date="2019-10" db="EMBL/GenBank/DDBJ databases">
        <authorList>
            <consortium name="NCBI Genome Project"/>
        </authorList>
    </citation>
    <scope>NUCLEOTIDE SEQUENCE</scope>
    <source>
        <strain evidence="9">NI907</strain>
    </source>
</reference>
<dbReference type="GO" id="GO:0000045">
    <property type="term" value="P:autophagosome assembly"/>
    <property type="evidence" value="ECO:0007669"/>
    <property type="project" value="TreeGrafter"/>
</dbReference>
<feature type="compositionally biased region" description="Low complexity" evidence="6">
    <location>
        <begin position="502"/>
        <end position="527"/>
    </location>
</feature>
<evidence type="ECO:0000313" key="9">
    <source>
        <dbReference type="RefSeq" id="XP_030986255.1"/>
    </source>
</evidence>
<feature type="compositionally biased region" description="Basic and acidic residues" evidence="6">
    <location>
        <begin position="544"/>
        <end position="554"/>
    </location>
</feature>
<feature type="compositionally biased region" description="Polar residues" evidence="6">
    <location>
        <begin position="142"/>
        <end position="165"/>
    </location>
</feature>
<evidence type="ECO:0000259" key="7">
    <source>
        <dbReference type="PROSITE" id="PS50103"/>
    </source>
</evidence>
<gene>
    <name evidence="9" type="ORF">PgNI_01603</name>
</gene>
<feature type="region of interest" description="Disordered" evidence="6">
    <location>
        <begin position="1174"/>
        <end position="1198"/>
    </location>
</feature>
<dbReference type="InterPro" id="IPR036855">
    <property type="entry name" value="Znf_CCCH_sf"/>
</dbReference>
<feature type="zinc finger region" description="C3H1-type" evidence="4">
    <location>
        <begin position="1573"/>
        <end position="1598"/>
    </location>
</feature>
<dbReference type="RefSeq" id="XP_030986255.1">
    <property type="nucleotide sequence ID" value="XM_031121674.1"/>
</dbReference>
<dbReference type="Proteomes" id="UP000515153">
    <property type="component" value="Unplaced"/>
</dbReference>
<keyword evidence="5" id="KW-0175">Coiled coil</keyword>
<dbReference type="InterPro" id="IPR000571">
    <property type="entry name" value="Znf_CCCH"/>
</dbReference>
<dbReference type="OrthoDB" id="4347at2759"/>
<dbReference type="GO" id="GO:0008270">
    <property type="term" value="F:zinc ion binding"/>
    <property type="evidence" value="ECO:0007669"/>
    <property type="project" value="UniProtKB-KW"/>
</dbReference>
<dbReference type="KEGG" id="pgri:PgNI_01603"/>
<feature type="region of interest" description="Disordered" evidence="6">
    <location>
        <begin position="60"/>
        <end position="334"/>
    </location>
</feature>
<organism evidence="8 9">
    <name type="scientific">Pyricularia grisea</name>
    <name type="common">Crabgrass-specific blast fungus</name>
    <name type="synonym">Magnaporthe grisea</name>
    <dbReference type="NCBI Taxonomy" id="148305"/>
    <lineage>
        <taxon>Eukaryota</taxon>
        <taxon>Fungi</taxon>
        <taxon>Dikarya</taxon>
        <taxon>Ascomycota</taxon>
        <taxon>Pezizomycotina</taxon>
        <taxon>Sordariomycetes</taxon>
        <taxon>Sordariomycetidae</taxon>
        <taxon>Magnaporthales</taxon>
        <taxon>Pyriculariaceae</taxon>
        <taxon>Pyricularia</taxon>
    </lineage>
</organism>
<feature type="compositionally biased region" description="Basic and acidic residues" evidence="6">
    <location>
        <begin position="1526"/>
        <end position="1569"/>
    </location>
</feature>
<keyword evidence="3 4" id="KW-0862">Zinc</keyword>
<dbReference type="GO" id="GO:0030674">
    <property type="term" value="F:protein-macromolecule adaptor activity"/>
    <property type="evidence" value="ECO:0007669"/>
    <property type="project" value="TreeGrafter"/>
</dbReference>